<feature type="active site" evidence="10">
    <location>
        <position position="141"/>
    </location>
</feature>
<keyword evidence="7" id="KW-0547">Nucleotide-binding</keyword>
<dbReference type="InterPro" id="IPR013656">
    <property type="entry name" value="PAS_4"/>
</dbReference>
<evidence type="ECO:0000256" key="7">
    <source>
        <dbReference type="ARBA" id="ARBA00022741"/>
    </source>
</evidence>
<proteinExistence type="predicted"/>
<sequence length="1160" mass="129573">MTTTDTSSTGGDDQIIVGIGASAGGLEAIQGFLDRLPDEHRLIFVIVQHLDPDHDSLMEELLNRRTRSPVVTAYDGCKVEPGHIYLIAPGDLLTIEDFTLRTEKFAQPRGVRRPIDVFLTSLARHSGLNAVGVILSGTGSDGSHGVRDVKNNGGLVLVQRPEEAKYNGMPRAAIASGACDLIVPVAEIVPALEDFFHRVGDLTSSNITDGELIQRVARHLRNRTGHDFSEYKPGTLLRRIAVRMSILGLAKSTDYLHHLINDSHEAEKLFSSILINVTSFFRDDDVFDALRETLIPDLVGTVGAGGDLRIWVAGCSTGEEAYSIAIILSEVMERQNIWPRVSIFATDIDEDALRTARRGEYGDEIAGRMSSATLQRYFRARADGYVVTDALRNMIRFSNQSLIKDPPFSQLDLICCRNVLIYFEKPLQTAVVNSFHYGLREGGTLVLGNSEAINKGDGLFEEISRHLRIFKRRPGPAARLDLRPADRTFNSVSRAPAQEDDSLPQQPYAADVVAHFTPPYMVLTPQYDLVYASTAATAFLQVSAGRPEISVLKMVRPELEPAMSRLLRFEQRADQTQSIVFDGNLDGKRRRLRISGRRIADQNTLVVLEDQVIDDDAPVLAFAADGAETRRYTRELEAELDATRDRLRTIMEELETSNEELKSSNEEMMSMNEELQSANEELTTTNDELNSKIAEIRDANADMSNFIKSNKISTVFLDEDLRLRRFTPEARNQFRFVTSDIGRPLDDIGSELDVAQILDDCREVMRTDKMMESEYESRDGLIYRARIVPFDGDPSIGGGVVLSIFDVTELRRYAREAEEQRSLSEQRLTEIEDLYAVSPQAMGMLDGELRYVRANRRLADLCGTSVHDLIGRPLGAMAVGLRDEIEPMARDVLENRTRIENRQIRGRMRDRPQDDRVWETDWYPVFHDGAVAGVGVNVRDITDQIQMQYELRRVMQELQHRVKNMLANVLALVSRARRDATSDRDVFSALSKRIQALAQTHKLLTQSNWSSANLRQILDPELTAIYGADRIQLKGPEIVVNARAALSLGMAIHELATNAAKYGAFSVPDGAVRLSWVRQDDGESDMYIFRWKEQGGPTPTTAGDDGFGTQLIRSTITGSLNGNVTFDWEPDGLSCVLNIPVSALIEIPHESLFNSSTLEI</sequence>
<keyword evidence="3" id="KW-0597">Phosphoprotein</keyword>
<dbReference type="PRINTS" id="PR00996">
    <property type="entry name" value="CHERMTFRASE"/>
</dbReference>
<dbReference type="InterPro" id="IPR022642">
    <property type="entry name" value="CheR_C"/>
</dbReference>
<dbReference type="Pfam" id="PF08448">
    <property type="entry name" value="PAS_4"/>
    <property type="match status" value="1"/>
</dbReference>
<keyword evidence="5" id="KW-0808">Transferase</keyword>
<dbReference type="InterPro" id="IPR029063">
    <property type="entry name" value="SAM-dependent_MTases_sf"/>
</dbReference>
<dbReference type="PROSITE" id="PS50123">
    <property type="entry name" value="CHER"/>
    <property type="match status" value="1"/>
</dbReference>
<dbReference type="InterPro" id="IPR011102">
    <property type="entry name" value="Sig_transdc_His_kinase_HWE"/>
</dbReference>
<dbReference type="GO" id="GO:0000156">
    <property type="term" value="F:phosphorelay response regulator activity"/>
    <property type="evidence" value="ECO:0007669"/>
    <property type="project" value="InterPro"/>
</dbReference>
<dbReference type="InterPro" id="IPR035965">
    <property type="entry name" value="PAS-like_dom_sf"/>
</dbReference>
<keyword evidence="4" id="KW-0489">Methyltransferase</keyword>
<evidence type="ECO:0000256" key="8">
    <source>
        <dbReference type="ARBA" id="ARBA00022777"/>
    </source>
</evidence>
<dbReference type="InterPro" id="IPR035909">
    <property type="entry name" value="CheB_C"/>
</dbReference>
<evidence type="ECO:0000256" key="5">
    <source>
        <dbReference type="ARBA" id="ARBA00022679"/>
    </source>
</evidence>
<keyword evidence="8" id="KW-0418">Kinase</keyword>
<dbReference type="InterPro" id="IPR036890">
    <property type="entry name" value="HATPase_C_sf"/>
</dbReference>
<protein>
    <submittedName>
        <fullName evidence="14">Two-component system, chemotaxis family, CheB/CheR fusion protein</fullName>
    </submittedName>
</protein>
<dbReference type="AlphaFoldDB" id="A0A1M5DN73"/>
<dbReference type="InterPro" id="IPR000673">
    <property type="entry name" value="Sig_transdc_resp-reg_Me-estase"/>
</dbReference>
<dbReference type="InterPro" id="IPR036804">
    <property type="entry name" value="CheR_N_sf"/>
</dbReference>
<feature type="coiled-coil region" evidence="11">
    <location>
        <begin position="807"/>
        <end position="834"/>
    </location>
</feature>
<dbReference type="NCBIfam" id="TIGR00229">
    <property type="entry name" value="sensory_box"/>
    <property type="match status" value="1"/>
</dbReference>
<feature type="coiled-coil region" evidence="11">
    <location>
        <begin position="633"/>
        <end position="699"/>
    </location>
</feature>
<dbReference type="STRING" id="366533.SAMN05444339_11073"/>
<feature type="active site" evidence="10">
    <location>
        <position position="22"/>
    </location>
</feature>
<dbReference type="SMART" id="SM00138">
    <property type="entry name" value="MeTrc"/>
    <property type="match status" value="1"/>
</dbReference>
<evidence type="ECO:0000256" key="6">
    <source>
        <dbReference type="ARBA" id="ARBA00022691"/>
    </source>
</evidence>
<dbReference type="SUPFAM" id="SSF55785">
    <property type="entry name" value="PYP-like sensor domain (PAS domain)"/>
    <property type="match status" value="1"/>
</dbReference>
<dbReference type="Gene3D" id="3.40.50.150">
    <property type="entry name" value="Vaccinia Virus protein VP39"/>
    <property type="match status" value="1"/>
</dbReference>
<keyword evidence="15" id="KW-1185">Reference proteome</keyword>
<dbReference type="CDD" id="cd16434">
    <property type="entry name" value="CheB-CheR_fusion"/>
    <property type="match status" value="1"/>
</dbReference>
<evidence type="ECO:0000256" key="4">
    <source>
        <dbReference type="ARBA" id="ARBA00022603"/>
    </source>
</evidence>
<dbReference type="SUPFAM" id="SSF53335">
    <property type="entry name" value="S-adenosyl-L-methionine-dependent methyltransferases"/>
    <property type="match status" value="1"/>
</dbReference>
<evidence type="ECO:0000313" key="15">
    <source>
        <dbReference type="Proteomes" id="UP000183987"/>
    </source>
</evidence>
<keyword evidence="10" id="KW-0145">Chemotaxis</keyword>
<dbReference type="InterPro" id="IPR022641">
    <property type="entry name" value="CheR_N"/>
</dbReference>
<dbReference type="Proteomes" id="UP000183987">
    <property type="component" value="Unassembled WGS sequence"/>
</dbReference>
<gene>
    <name evidence="14" type="ORF">SAMN05444339_11073</name>
</gene>
<dbReference type="Gene3D" id="3.30.565.10">
    <property type="entry name" value="Histidine kinase-like ATPase, C-terminal domain"/>
    <property type="match status" value="1"/>
</dbReference>
<dbReference type="InterPro" id="IPR000014">
    <property type="entry name" value="PAS"/>
</dbReference>
<dbReference type="Pfam" id="PF03705">
    <property type="entry name" value="CheR_N"/>
    <property type="match status" value="1"/>
</dbReference>
<dbReference type="EMBL" id="FQUE01000010">
    <property type="protein sequence ID" value="SHF68478.1"/>
    <property type="molecule type" value="Genomic_DNA"/>
</dbReference>
<evidence type="ECO:0000256" key="9">
    <source>
        <dbReference type="ARBA" id="ARBA00022840"/>
    </source>
</evidence>
<dbReference type="GO" id="GO:0008984">
    <property type="term" value="F:protein-glutamate methylesterase activity"/>
    <property type="evidence" value="ECO:0007669"/>
    <property type="project" value="InterPro"/>
</dbReference>
<dbReference type="PANTHER" id="PTHR24422">
    <property type="entry name" value="CHEMOTAXIS PROTEIN METHYLTRANSFERASE"/>
    <property type="match status" value="1"/>
</dbReference>
<keyword evidence="11" id="KW-0175">Coiled coil</keyword>
<dbReference type="Gene3D" id="3.30.450.20">
    <property type="entry name" value="PAS domain"/>
    <property type="match status" value="2"/>
</dbReference>
<dbReference type="InterPro" id="IPR000780">
    <property type="entry name" value="CheR_MeTrfase"/>
</dbReference>
<dbReference type="SUPFAM" id="SSF47757">
    <property type="entry name" value="Chemotaxis receptor methyltransferase CheR, N-terminal domain"/>
    <property type="match status" value="1"/>
</dbReference>
<feature type="domain" description="CheB-type methylesterase" evidence="12">
    <location>
        <begin position="10"/>
        <end position="192"/>
    </location>
</feature>
<dbReference type="GO" id="GO:0004673">
    <property type="term" value="F:protein histidine kinase activity"/>
    <property type="evidence" value="ECO:0007669"/>
    <property type="project" value="UniProtKB-EC"/>
</dbReference>
<dbReference type="GO" id="GO:0005737">
    <property type="term" value="C:cytoplasm"/>
    <property type="evidence" value="ECO:0007669"/>
    <property type="project" value="InterPro"/>
</dbReference>
<evidence type="ECO:0000256" key="10">
    <source>
        <dbReference type="PROSITE-ProRule" id="PRU00050"/>
    </source>
</evidence>
<feature type="active site" evidence="10">
    <location>
        <position position="49"/>
    </location>
</feature>
<comment type="catalytic activity">
    <reaction evidence="2">
        <text>L-glutamyl-[protein] + S-adenosyl-L-methionine = [protein]-L-glutamate 5-O-methyl ester + S-adenosyl-L-homocysteine</text>
        <dbReference type="Rhea" id="RHEA:24452"/>
        <dbReference type="Rhea" id="RHEA-COMP:10208"/>
        <dbReference type="Rhea" id="RHEA-COMP:10311"/>
        <dbReference type="ChEBI" id="CHEBI:29973"/>
        <dbReference type="ChEBI" id="CHEBI:57856"/>
        <dbReference type="ChEBI" id="CHEBI:59789"/>
        <dbReference type="ChEBI" id="CHEBI:82795"/>
        <dbReference type="EC" id="2.1.1.80"/>
    </reaction>
</comment>
<accession>A0A1M5DN73</accession>
<name>A0A1M5DN73_LOKAT</name>
<dbReference type="GO" id="GO:0006935">
    <property type="term" value="P:chemotaxis"/>
    <property type="evidence" value="ECO:0007669"/>
    <property type="project" value="UniProtKB-UniRule"/>
</dbReference>
<keyword evidence="9" id="KW-0067">ATP-binding</keyword>
<evidence type="ECO:0000259" key="13">
    <source>
        <dbReference type="PROSITE" id="PS50123"/>
    </source>
</evidence>
<keyword evidence="6" id="KW-0949">S-adenosyl-L-methionine</keyword>
<dbReference type="Gene3D" id="3.40.50.180">
    <property type="entry name" value="Methylesterase CheB, C-terminal domain"/>
    <property type="match status" value="1"/>
</dbReference>
<dbReference type="GO" id="GO:0032259">
    <property type="term" value="P:methylation"/>
    <property type="evidence" value="ECO:0007669"/>
    <property type="project" value="UniProtKB-KW"/>
</dbReference>
<comment type="catalytic activity">
    <reaction evidence="1">
        <text>ATP + protein L-histidine = ADP + protein N-phospho-L-histidine.</text>
        <dbReference type="EC" id="2.7.13.3"/>
    </reaction>
</comment>
<evidence type="ECO:0000259" key="12">
    <source>
        <dbReference type="PROSITE" id="PS50122"/>
    </source>
</evidence>
<feature type="domain" description="CheR-type methyltransferase" evidence="13">
    <location>
        <begin position="213"/>
        <end position="473"/>
    </location>
</feature>
<evidence type="ECO:0000313" key="14">
    <source>
        <dbReference type="EMBL" id="SHF68478.1"/>
    </source>
</evidence>
<dbReference type="Gene3D" id="1.10.155.10">
    <property type="entry name" value="Chemotaxis receptor methyltransferase CheR, N-terminal domain"/>
    <property type="match status" value="1"/>
</dbReference>
<dbReference type="CDD" id="cd00130">
    <property type="entry name" value="PAS"/>
    <property type="match status" value="1"/>
</dbReference>
<dbReference type="PANTHER" id="PTHR24422:SF10">
    <property type="entry name" value="CHEMOTAXIS PROTEIN METHYLTRANSFERASE 2"/>
    <property type="match status" value="1"/>
</dbReference>
<organism evidence="14 15">
    <name type="scientific">Loktanella atrilutea</name>
    <dbReference type="NCBI Taxonomy" id="366533"/>
    <lineage>
        <taxon>Bacteria</taxon>
        <taxon>Pseudomonadati</taxon>
        <taxon>Pseudomonadota</taxon>
        <taxon>Alphaproteobacteria</taxon>
        <taxon>Rhodobacterales</taxon>
        <taxon>Roseobacteraceae</taxon>
        <taxon>Loktanella</taxon>
    </lineage>
</organism>
<dbReference type="GO" id="GO:0005524">
    <property type="term" value="F:ATP binding"/>
    <property type="evidence" value="ECO:0007669"/>
    <property type="project" value="UniProtKB-KW"/>
</dbReference>
<dbReference type="Pfam" id="PF01339">
    <property type="entry name" value="CheB_methylest"/>
    <property type="match status" value="1"/>
</dbReference>
<dbReference type="OrthoDB" id="9816309at2"/>
<dbReference type="SMART" id="SM00911">
    <property type="entry name" value="HWE_HK"/>
    <property type="match status" value="1"/>
</dbReference>
<evidence type="ECO:0000256" key="11">
    <source>
        <dbReference type="SAM" id="Coils"/>
    </source>
</evidence>
<evidence type="ECO:0000256" key="1">
    <source>
        <dbReference type="ARBA" id="ARBA00000085"/>
    </source>
</evidence>
<dbReference type="RefSeq" id="WP_072858393.1">
    <property type="nucleotide sequence ID" value="NZ_FQUE01000010.1"/>
</dbReference>
<dbReference type="GO" id="GO:0008983">
    <property type="term" value="F:protein-glutamate O-methyltransferase activity"/>
    <property type="evidence" value="ECO:0007669"/>
    <property type="project" value="UniProtKB-EC"/>
</dbReference>
<dbReference type="SUPFAM" id="SSF52738">
    <property type="entry name" value="Methylesterase CheB, C-terminal domain"/>
    <property type="match status" value="1"/>
</dbReference>
<dbReference type="Pfam" id="PF07536">
    <property type="entry name" value="HWE_HK"/>
    <property type="match status" value="1"/>
</dbReference>
<dbReference type="Pfam" id="PF13596">
    <property type="entry name" value="PAS_10"/>
    <property type="match status" value="1"/>
</dbReference>
<dbReference type="InterPro" id="IPR050903">
    <property type="entry name" value="Bact_Chemotaxis_MeTrfase"/>
</dbReference>
<keyword evidence="10" id="KW-0378">Hydrolase</keyword>
<dbReference type="PROSITE" id="PS50122">
    <property type="entry name" value="CHEB"/>
    <property type="match status" value="1"/>
</dbReference>
<evidence type="ECO:0000256" key="2">
    <source>
        <dbReference type="ARBA" id="ARBA00001541"/>
    </source>
</evidence>
<dbReference type="Pfam" id="PF01739">
    <property type="entry name" value="CheR"/>
    <property type="match status" value="1"/>
</dbReference>
<reference evidence="15" key="1">
    <citation type="submission" date="2016-11" db="EMBL/GenBank/DDBJ databases">
        <authorList>
            <person name="Varghese N."/>
            <person name="Submissions S."/>
        </authorList>
    </citation>
    <scope>NUCLEOTIDE SEQUENCE [LARGE SCALE GENOMIC DNA]</scope>
    <source>
        <strain evidence="15">DSM 29326</strain>
    </source>
</reference>
<evidence type="ECO:0000256" key="3">
    <source>
        <dbReference type="ARBA" id="ARBA00022553"/>
    </source>
</evidence>